<dbReference type="InterPro" id="IPR013087">
    <property type="entry name" value="Znf_C2H2_type"/>
</dbReference>
<dbReference type="Gene3D" id="3.30.160.60">
    <property type="entry name" value="Classic Zinc Finger"/>
    <property type="match status" value="1"/>
</dbReference>
<feature type="domain" description="C2H2-type" evidence="1">
    <location>
        <begin position="37"/>
        <end position="59"/>
    </location>
</feature>
<evidence type="ECO:0000259" key="1">
    <source>
        <dbReference type="PROSITE" id="PS00028"/>
    </source>
</evidence>
<keyword evidence="2" id="KW-1185">Reference proteome</keyword>
<dbReference type="OrthoDB" id="10044445at2759"/>
<sequence>MNWTCKFCSFSSANQRSIIRHYKIKHGHYSRSCPLPCIYSDCLCSFKTQVALKNHLLKHKTSGVHQSPATVTHESQSSVVTYRLRCELCVFSEPCTIKQYFVHLGTHLKSKESVICPFEQCQFKSNVYSTFTGHKCRYHCNSGVNNLRPELICNRSTAETSEEQIEDVVSVEYDDFPNDDYSEDYGALISHRLASLLLRMQTILHVSKSATQEIVNELYEIGVFAGEFTSRSIERVLREHNCNTNSTVLTVLREALRENNPLRLLSKTGPFGTDYRRSLFFRENFPVIEPIEYIFDCSTKKKTFVYVPILSVLTELLNRNEILDQVIAEESVSSHSGHFKTFRDGLFYKENPLFSRQELSFAIVLYIDDFEVCNPLGTSRKKNKVCAVYWVLGNLPIKYRSSLQSIYLAILCNSNDIKTFGYEKILQPLLKDIQIDNQGLFIQRLGATIKGTVLFVSADNLAAHSLAGFQESFTVDKFCRFCSASRRDIQTNEVRGGLFPLRTKLTHEANVLEVQQNQHVQNVNGVKRDCVLNKLNYFHTVTSFPPDFLHDLLEGIVPFELSLCLKKLISDKYFTLDELNSAIQNFPYLFSDKTNRPNKIPRSFSINGTIGGNGHENWTLLRLIPLMIGELIPENDATWGVILK</sequence>
<reference evidence="3 4" key="1">
    <citation type="submission" date="2025-04" db="UniProtKB">
        <authorList>
            <consortium name="RefSeq"/>
        </authorList>
    </citation>
    <scope>IDENTIFICATION</scope>
    <source>
        <strain evidence="3 4">Wakin</strain>
        <tissue evidence="3 4">Muscle</tissue>
    </source>
</reference>
<dbReference type="GeneID" id="113094884"/>
<organism evidence="2 4">
    <name type="scientific">Carassius auratus</name>
    <name type="common">Goldfish</name>
    <dbReference type="NCBI Taxonomy" id="7957"/>
    <lineage>
        <taxon>Eukaryota</taxon>
        <taxon>Metazoa</taxon>
        <taxon>Chordata</taxon>
        <taxon>Craniata</taxon>
        <taxon>Vertebrata</taxon>
        <taxon>Euteleostomi</taxon>
        <taxon>Actinopterygii</taxon>
        <taxon>Neopterygii</taxon>
        <taxon>Teleostei</taxon>
        <taxon>Ostariophysi</taxon>
        <taxon>Cypriniformes</taxon>
        <taxon>Cyprinidae</taxon>
        <taxon>Cyprininae</taxon>
        <taxon>Carassius</taxon>
    </lineage>
</organism>
<name>A0A6P6P6E8_CARAU</name>
<evidence type="ECO:0000313" key="2">
    <source>
        <dbReference type="Proteomes" id="UP000515129"/>
    </source>
</evidence>
<accession>A0A6P6P6E8</accession>
<proteinExistence type="predicted"/>
<protein>
    <submittedName>
        <fullName evidence="3 4">Uncharacterized protein LOC113094884</fullName>
    </submittedName>
</protein>
<dbReference type="Proteomes" id="UP000515129">
    <property type="component" value="Unplaced"/>
</dbReference>
<dbReference type="PROSITE" id="PS00028">
    <property type="entry name" value="ZINC_FINGER_C2H2_1"/>
    <property type="match status" value="1"/>
</dbReference>
<evidence type="ECO:0000313" key="4">
    <source>
        <dbReference type="RefSeq" id="XP_026116309.1"/>
    </source>
</evidence>
<dbReference type="RefSeq" id="XP_026116308.1">
    <property type="nucleotide sequence ID" value="XM_026260523.1"/>
</dbReference>
<dbReference type="SMART" id="SM00355">
    <property type="entry name" value="ZnF_C2H2"/>
    <property type="match status" value="4"/>
</dbReference>
<dbReference type="RefSeq" id="XP_026116309.1">
    <property type="nucleotide sequence ID" value="XM_026260524.1"/>
</dbReference>
<gene>
    <name evidence="3 4" type="primary">LOC113094884</name>
</gene>
<dbReference type="AlphaFoldDB" id="A0A6P6P6E8"/>
<dbReference type="KEGG" id="caua:113094884"/>
<evidence type="ECO:0000313" key="3">
    <source>
        <dbReference type="RefSeq" id="XP_026116308.1"/>
    </source>
</evidence>